<comment type="caution">
    <text evidence="1">The sequence shown here is derived from an EMBL/GenBank/DDBJ whole genome shotgun (WGS) entry which is preliminary data.</text>
</comment>
<dbReference type="AlphaFoldDB" id="A0A8X6XL25"/>
<organism evidence="1 2">
    <name type="scientific">Trichonephila inaurata madagascariensis</name>
    <dbReference type="NCBI Taxonomy" id="2747483"/>
    <lineage>
        <taxon>Eukaryota</taxon>
        <taxon>Metazoa</taxon>
        <taxon>Ecdysozoa</taxon>
        <taxon>Arthropoda</taxon>
        <taxon>Chelicerata</taxon>
        <taxon>Arachnida</taxon>
        <taxon>Araneae</taxon>
        <taxon>Araneomorphae</taxon>
        <taxon>Entelegynae</taxon>
        <taxon>Araneoidea</taxon>
        <taxon>Nephilidae</taxon>
        <taxon>Trichonephila</taxon>
        <taxon>Trichonephila inaurata</taxon>
    </lineage>
</organism>
<keyword evidence="2" id="KW-1185">Reference proteome</keyword>
<dbReference type="Proteomes" id="UP000886998">
    <property type="component" value="Unassembled WGS sequence"/>
</dbReference>
<protein>
    <submittedName>
        <fullName evidence="1">Uncharacterized protein</fullName>
    </submittedName>
</protein>
<proteinExistence type="predicted"/>
<evidence type="ECO:0000313" key="1">
    <source>
        <dbReference type="EMBL" id="GFY54612.1"/>
    </source>
</evidence>
<name>A0A8X6XL25_9ARAC</name>
<evidence type="ECO:0000313" key="2">
    <source>
        <dbReference type="Proteomes" id="UP000886998"/>
    </source>
</evidence>
<reference evidence="1" key="1">
    <citation type="submission" date="2020-08" db="EMBL/GenBank/DDBJ databases">
        <title>Multicomponent nature underlies the extraordinary mechanical properties of spider dragline silk.</title>
        <authorList>
            <person name="Kono N."/>
            <person name="Nakamura H."/>
            <person name="Mori M."/>
            <person name="Yoshida Y."/>
            <person name="Ohtoshi R."/>
            <person name="Malay A.D."/>
            <person name="Moran D.A.P."/>
            <person name="Tomita M."/>
            <person name="Numata K."/>
            <person name="Arakawa K."/>
        </authorList>
    </citation>
    <scope>NUCLEOTIDE SEQUENCE</scope>
</reference>
<dbReference type="EMBL" id="BMAV01009962">
    <property type="protein sequence ID" value="GFY54612.1"/>
    <property type="molecule type" value="Genomic_DNA"/>
</dbReference>
<sequence length="88" mass="10237">MEVFRLWLTLEVITKRNEQSRLRFSVKGCYGALKSRCLKNCSPEKKEEPSFPGNWVEKHRGGVSAVPAKIWKKPSTRANIRLFVKNFK</sequence>
<gene>
    <name evidence="1" type="ORF">TNIN_254131</name>
</gene>
<accession>A0A8X6XL25</accession>